<dbReference type="InterPro" id="IPR050483">
    <property type="entry name" value="CoA-transferase_III_domain"/>
</dbReference>
<keyword evidence="1 3" id="KW-0808">Transferase</keyword>
<dbReference type="EMBL" id="VSFF01000008">
    <property type="protein sequence ID" value="TYC13188.1"/>
    <property type="molecule type" value="Genomic_DNA"/>
</dbReference>
<evidence type="ECO:0000313" key="4">
    <source>
        <dbReference type="Proteomes" id="UP000322634"/>
    </source>
</evidence>
<dbReference type="PANTHER" id="PTHR48207:SF4">
    <property type="entry name" value="BLL6097 PROTEIN"/>
    <property type="match status" value="1"/>
</dbReference>
<proteinExistence type="predicted"/>
<name>A0A5D0U456_9ACTN</name>
<protein>
    <submittedName>
        <fullName evidence="3">CoA transferase</fullName>
    </submittedName>
</protein>
<dbReference type="AlphaFoldDB" id="A0A5D0U456"/>
<dbReference type="Gene3D" id="3.30.1540.10">
    <property type="entry name" value="formyl-coa transferase, domain 3"/>
    <property type="match status" value="1"/>
</dbReference>
<dbReference type="InterPro" id="IPR044855">
    <property type="entry name" value="CoA-Trfase_III_dom3_sf"/>
</dbReference>
<dbReference type="InterPro" id="IPR023606">
    <property type="entry name" value="CoA-Trfase_III_dom_1_sf"/>
</dbReference>
<evidence type="ECO:0000313" key="3">
    <source>
        <dbReference type="EMBL" id="TYC13188.1"/>
    </source>
</evidence>
<dbReference type="Proteomes" id="UP000322634">
    <property type="component" value="Unassembled WGS sequence"/>
</dbReference>
<reference evidence="3 4" key="1">
    <citation type="submission" date="2019-08" db="EMBL/GenBank/DDBJ databases">
        <title>Actinomadura sp. nov. CYP1-5 isolated from mountain soil.</title>
        <authorList>
            <person name="Songsumanus A."/>
            <person name="Kuncharoen N."/>
            <person name="Kudo T."/>
            <person name="Yuki M."/>
            <person name="Igarashi Y."/>
            <person name="Tanasupawat S."/>
        </authorList>
    </citation>
    <scope>NUCLEOTIDE SEQUENCE [LARGE SCALE GENOMIC DNA]</scope>
    <source>
        <strain evidence="3 4">GKU157</strain>
    </source>
</reference>
<keyword evidence="4" id="KW-1185">Reference proteome</keyword>
<dbReference type="Gene3D" id="3.40.50.10540">
    <property type="entry name" value="Crotonobetainyl-coa:carnitine coa-transferase, domain 1"/>
    <property type="match status" value="1"/>
</dbReference>
<accession>A0A5D0U456</accession>
<gene>
    <name evidence="3" type="ORF">FXF65_22050</name>
</gene>
<organism evidence="3 4">
    <name type="scientific">Actinomadura syzygii</name>
    <dbReference type="NCBI Taxonomy" id="1427538"/>
    <lineage>
        <taxon>Bacteria</taxon>
        <taxon>Bacillati</taxon>
        <taxon>Actinomycetota</taxon>
        <taxon>Actinomycetes</taxon>
        <taxon>Streptosporangiales</taxon>
        <taxon>Thermomonosporaceae</taxon>
        <taxon>Actinomadura</taxon>
    </lineage>
</organism>
<dbReference type="SUPFAM" id="SSF89796">
    <property type="entry name" value="CoA-transferase family III (CaiB/BaiF)"/>
    <property type="match status" value="1"/>
</dbReference>
<dbReference type="GO" id="GO:0008410">
    <property type="term" value="F:CoA-transferase activity"/>
    <property type="evidence" value="ECO:0007669"/>
    <property type="project" value="TreeGrafter"/>
</dbReference>
<evidence type="ECO:0000256" key="2">
    <source>
        <dbReference type="SAM" id="MobiDB-lite"/>
    </source>
</evidence>
<dbReference type="Pfam" id="PF02515">
    <property type="entry name" value="CoA_transf_3"/>
    <property type="match status" value="1"/>
</dbReference>
<dbReference type="PANTHER" id="PTHR48207">
    <property type="entry name" value="SUCCINATE--HYDROXYMETHYLGLUTARATE COA-TRANSFERASE"/>
    <property type="match status" value="1"/>
</dbReference>
<sequence>MQSRRALMSAALSALSGLRVLEIPGPYGQYAGKLLADQGAEVVLVEPPGGAATRRAAPYVADEPGPDTSLAFAYYNANKRSIVLDLDAEEGRVAFRALAASYDVVLDGSGVVGNLDALGLGYDQLSALRPELVMTVVTPFGTDGPYADHQATDLVLMALGGLLGLGGYADGIPTRAYGDQALLAAAQFAAVGTMLAVLQAERTGRGQLVDVSAQEAVVMAHENAVQWYALEHVDRRRNGGEARQAAVGVYPCRDGHVYLLAKGLGVFWDELVGWLEAEGVEGAASLRDPKWKDDAYNSSDEGKAEFATIFGRFAMNRTKAELYEAAKRARLPLCPVNTPADLIAGPQLAARGYFVDVPHPPTGRTLRMPGTPFTLSACPRAETVPAPSPGAHTADVVGPLTLGAQS</sequence>
<evidence type="ECO:0000256" key="1">
    <source>
        <dbReference type="ARBA" id="ARBA00022679"/>
    </source>
</evidence>
<feature type="region of interest" description="Disordered" evidence="2">
    <location>
        <begin position="384"/>
        <end position="406"/>
    </location>
</feature>
<dbReference type="InterPro" id="IPR003673">
    <property type="entry name" value="CoA-Trfase_fam_III"/>
</dbReference>
<comment type="caution">
    <text evidence="3">The sequence shown here is derived from an EMBL/GenBank/DDBJ whole genome shotgun (WGS) entry which is preliminary data.</text>
</comment>
<dbReference type="OrthoDB" id="4251672at2"/>